<organism evidence="1">
    <name type="scientific">Pararge aegeria</name>
    <name type="common">speckled wood butterfly</name>
    <dbReference type="NCBI Taxonomy" id="116150"/>
    <lineage>
        <taxon>Eukaryota</taxon>
        <taxon>Metazoa</taxon>
        <taxon>Ecdysozoa</taxon>
        <taxon>Arthropoda</taxon>
        <taxon>Hexapoda</taxon>
        <taxon>Insecta</taxon>
        <taxon>Pterygota</taxon>
        <taxon>Neoptera</taxon>
        <taxon>Endopterygota</taxon>
        <taxon>Lepidoptera</taxon>
        <taxon>Glossata</taxon>
        <taxon>Ditrysia</taxon>
        <taxon>Papilionoidea</taxon>
        <taxon>Nymphalidae</taxon>
        <taxon>Satyrinae</taxon>
        <taxon>Satyrini</taxon>
        <taxon>Parargina</taxon>
        <taxon>Pararge</taxon>
    </lineage>
</organism>
<proteinExistence type="predicted"/>
<dbReference type="EMBL" id="GAIX01001942">
    <property type="protein sequence ID" value="JAA90618.1"/>
    <property type="molecule type" value="Transcribed_RNA"/>
</dbReference>
<sequence length="70" mass="7963">GSWQLSNYRLYLSNRLKPIVCDKPNKIGITSEHHTLVKVNAHKACLSGNINQILILTVHTIIQYIDNHTI</sequence>
<feature type="non-terminal residue" evidence="1">
    <location>
        <position position="70"/>
    </location>
</feature>
<protein>
    <submittedName>
        <fullName evidence="1">Uncharacterized protein</fullName>
    </submittedName>
</protein>
<feature type="non-terminal residue" evidence="1">
    <location>
        <position position="1"/>
    </location>
</feature>
<evidence type="ECO:0000313" key="1">
    <source>
        <dbReference type="EMBL" id="JAA90618.1"/>
    </source>
</evidence>
<reference evidence="1" key="1">
    <citation type="journal article" date="2013" name="BMC Genomics">
        <title>Unscrambling butterfly oogenesis.</title>
        <authorList>
            <person name="Carter J.M."/>
            <person name="Baker S.C."/>
            <person name="Pink R."/>
            <person name="Carter D.R."/>
            <person name="Collins A."/>
            <person name="Tomlin J."/>
            <person name="Gibbs M."/>
            <person name="Breuker C.J."/>
        </authorList>
    </citation>
    <scope>NUCLEOTIDE SEQUENCE</scope>
    <source>
        <tissue evidence="1">Ovary</tissue>
    </source>
</reference>
<accession>S4PL43</accession>
<dbReference type="AlphaFoldDB" id="S4PL43"/>
<reference evidence="1" key="2">
    <citation type="submission" date="2013-05" db="EMBL/GenBank/DDBJ databases">
        <authorList>
            <person name="Carter J.-M."/>
            <person name="Baker S.C."/>
            <person name="Pink R."/>
            <person name="Carter D.R.F."/>
            <person name="Collins A."/>
            <person name="Tomlin J."/>
            <person name="Gibbs M."/>
            <person name="Breuker C.J."/>
        </authorList>
    </citation>
    <scope>NUCLEOTIDE SEQUENCE</scope>
    <source>
        <tissue evidence="1">Ovary</tissue>
    </source>
</reference>
<name>S4PL43_9NEOP</name>